<sequence>MPKTGLGDLFAVNVSVPGLSVLYPQVHCVADYSICQVTTGEAEINAAASTAALVLSGKFDLSKTYFLIAGIAGVNPRYSTLGGVALARYAVQVALQYEFDAREMPENFSSGYFPYGTTGPDEYPSVIYGTEVMELNEALRDMAYSFAANAKLVDNVEAMVYRARYRVVAFFSAAVLQPSVVKCDTATSDVYYSGKLLSEAFENITATWTNGSGVYCMTAQEDNAVLEVLVRGAKDGLVDFGRVILMRAGSRACKATWNSINANSYRC</sequence>
<dbReference type="GO" id="GO:0005783">
    <property type="term" value="C:endoplasmic reticulum"/>
    <property type="evidence" value="ECO:0007669"/>
    <property type="project" value="TreeGrafter"/>
</dbReference>
<dbReference type="InterPro" id="IPR009486">
    <property type="entry name" value="Pur_nuclsid_perm"/>
</dbReference>
<dbReference type="InterPro" id="IPR035994">
    <property type="entry name" value="Nucleoside_phosphorylase_sf"/>
</dbReference>
<reference evidence="1" key="1">
    <citation type="submission" date="2023-06" db="EMBL/GenBank/DDBJ databases">
        <title>Genome-scale phylogeny and comparative genomics of the fungal order Sordariales.</title>
        <authorList>
            <consortium name="Lawrence Berkeley National Laboratory"/>
            <person name="Hensen N."/>
            <person name="Bonometti L."/>
            <person name="Westerberg I."/>
            <person name="Brannstrom I.O."/>
            <person name="Guillou S."/>
            <person name="Cros-Aarteil S."/>
            <person name="Calhoun S."/>
            <person name="Haridas S."/>
            <person name="Kuo A."/>
            <person name="Mondo S."/>
            <person name="Pangilinan J."/>
            <person name="Riley R."/>
            <person name="Labutti K."/>
            <person name="Andreopoulos B."/>
            <person name="Lipzen A."/>
            <person name="Chen C."/>
            <person name="Yanf M."/>
            <person name="Daum C."/>
            <person name="Ng V."/>
            <person name="Clum A."/>
            <person name="Steindorff A."/>
            <person name="Ohm R."/>
            <person name="Martin F."/>
            <person name="Silar P."/>
            <person name="Natvig D."/>
            <person name="Lalanne C."/>
            <person name="Gautier V."/>
            <person name="Ament-Velasquez S.L."/>
            <person name="Kruys A."/>
            <person name="Hutchinson M.I."/>
            <person name="Powell A.J."/>
            <person name="Barry K."/>
            <person name="Miller A.N."/>
            <person name="Grigoriev I.V."/>
            <person name="Debuchy R."/>
            <person name="Gladieux P."/>
            <person name="Thoren M.H."/>
            <person name="Johannesson H."/>
        </authorList>
    </citation>
    <scope>NUCLEOTIDE SEQUENCE</scope>
    <source>
        <strain evidence="1">PSN4</strain>
    </source>
</reference>
<name>A0AAJ0B7H6_9PEZI</name>
<dbReference type="PANTHER" id="PTHR38643">
    <property type="entry name" value="PURINE NUCLEOSIDE PERMEASE C285.05-RELATED"/>
    <property type="match status" value="1"/>
</dbReference>
<dbReference type="GO" id="GO:0055085">
    <property type="term" value="P:transmembrane transport"/>
    <property type="evidence" value="ECO:0007669"/>
    <property type="project" value="InterPro"/>
</dbReference>
<proteinExistence type="predicted"/>
<dbReference type="GO" id="GO:0009116">
    <property type="term" value="P:nucleoside metabolic process"/>
    <property type="evidence" value="ECO:0007669"/>
    <property type="project" value="InterPro"/>
</dbReference>
<dbReference type="Pfam" id="PF06516">
    <property type="entry name" value="NUP"/>
    <property type="match status" value="1"/>
</dbReference>
<evidence type="ECO:0000313" key="1">
    <source>
        <dbReference type="EMBL" id="KAK1752957.1"/>
    </source>
</evidence>
<evidence type="ECO:0000313" key="2">
    <source>
        <dbReference type="Proteomes" id="UP001239445"/>
    </source>
</evidence>
<dbReference type="EMBL" id="MU839838">
    <property type="protein sequence ID" value="KAK1752957.1"/>
    <property type="molecule type" value="Genomic_DNA"/>
</dbReference>
<accession>A0AAJ0B7H6</accession>
<dbReference type="GO" id="GO:0003824">
    <property type="term" value="F:catalytic activity"/>
    <property type="evidence" value="ECO:0007669"/>
    <property type="project" value="InterPro"/>
</dbReference>
<comment type="caution">
    <text evidence="1">The sequence shown here is derived from an EMBL/GenBank/DDBJ whole genome shotgun (WGS) entry which is preliminary data.</text>
</comment>
<dbReference type="AlphaFoldDB" id="A0AAJ0B7H6"/>
<gene>
    <name evidence="1" type="ORF">QBC47DRAFT_387441</name>
</gene>
<dbReference type="Proteomes" id="UP001239445">
    <property type="component" value="Unassembled WGS sequence"/>
</dbReference>
<keyword evidence="2" id="KW-1185">Reference proteome</keyword>
<dbReference type="PANTHER" id="PTHR38643:SF1">
    <property type="entry name" value="PURINE NUCLEOSIDE PERMEASE C285.05-RELATED"/>
    <property type="match status" value="1"/>
</dbReference>
<dbReference type="Gene3D" id="3.40.50.1580">
    <property type="entry name" value="Nucleoside phosphorylase domain"/>
    <property type="match status" value="1"/>
</dbReference>
<organism evidence="1 2">
    <name type="scientific">Echria macrotheca</name>
    <dbReference type="NCBI Taxonomy" id="438768"/>
    <lineage>
        <taxon>Eukaryota</taxon>
        <taxon>Fungi</taxon>
        <taxon>Dikarya</taxon>
        <taxon>Ascomycota</taxon>
        <taxon>Pezizomycotina</taxon>
        <taxon>Sordariomycetes</taxon>
        <taxon>Sordariomycetidae</taxon>
        <taxon>Sordariales</taxon>
        <taxon>Schizotheciaceae</taxon>
        <taxon>Echria</taxon>
    </lineage>
</organism>
<protein>
    <submittedName>
        <fullName evidence="1">Purine nucleoside permease</fullName>
    </submittedName>
</protein>